<protein>
    <submittedName>
        <fullName evidence="1">Uncharacterized protein</fullName>
    </submittedName>
</protein>
<proteinExistence type="predicted"/>
<dbReference type="EMBL" id="JAVFKD010000016">
    <property type="protein sequence ID" value="KAK5988019.1"/>
    <property type="molecule type" value="Genomic_DNA"/>
</dbReference>
<keyword evidence="2" id="KW-1185">Reference proteome</keyword>
<gene>
    <name evidence="1" type="ORF">PT974_12155</name>
</gene>
<evidence type="ECO:0000313" key="1">
    <source>
        <dbReference type="EMBL" id="KAK5988019.1"/>
    </source>
</evidence>
<name>A0ABR0S779_9HYPO</name>
<sequence length="104" mass="10765">MRFVLASLLAVSIFVASTTGFFFFPLRIRRPIFRPIPIVIGGGGGGGGGGGSGTNNCAICPPPTNQAPNCPKNAAFDRRSRDLASCTGGRVAYFNADGSLNVCQ</sequence>
<organism evidence="1 2">
    <name type="scientific">Cladobotryum mycophilum</name>
    <dbReference type="NCBI Taxonomy" id="491253"/>
    <lineage>
        <taxon>Eukaryota</taxon>
        <taxon>Fungi</taxon>
        <taxon>Dikarya</taxon>
        <taxon>Ascomycota</taxon>
        <taxon>Pezizomycotina</taxon>
        <taxon>Sordariomycetes</taxon>
        <taxon>Hypocreomycetidae</taxon>
        <taxon>Hypocreales</taxon>
        <taxon>Hypocreaceae</taxon>
        <taxon>Cladobotryum</taxon>
    </lineage>
</organism>
<comment type="caution">
    <text evidence="1">The sequence shown here is derived from an EMBL/GenBank/DDBJ whole genome shotgun (WGS) entry which is preliminary data.</text>
</comment>
<dbReference type="Proteomes" id="UP001338125">
    <property type="component" value="Unassembled WGS sequence"/>
</dbReference>
<evidence type="ECO:0000313" key="2">
    <source>
        <dbReference type="Proteomes" id="UP001338125"/>
    </source>
</evidence>
<reference evidence="1 2" key="1">
    <citation type="submission" date="2024-01" db="EMBL/GenBank/DDBJ databases">
        <title>Complete genome of Cladobotryum mycophilum ATHUM6906.</title>
        <authorList>
            <person name="Christinaki A.C."/>
            <person name="Myridakis A.I."/>
            <person name="Kouvelis V.N."/>
        </authorList>
    </citation>
    <scope>NUCLEOTIDE SEQUENCE [LARGE SCALE GENOMIC DNA]</scope>
    <source>
        <strain evidence="1 2">ATHUM6906</strain>
    </source>
</reference>
<accession>A0ABR0S779</accession>